<sequence>MLDGAMLALYHIDGLLNRLPVGMTVEGTGGMADWTAGALAYGLVGTMMGSISSPPKCSAATVCCILPFHL</sequence>
<accession>A0A1Y2E3A9</accession>
<keyword evidence="2" id="KW-1185">Reference proteome</keyword>
<evidence type="ECO:0000313" key="1">
    <source>
        <dbReference type="EMBL" id="ORY66041.1"/>
    </source>
</evidence>
<name>A0A1Y2E3A9_9PEZI</name>
<evidence type="ECO:0000313" key="2">
    <source>
        <dbReference type="Proteomes" id="UP000193689"/>
    </source>
</evidence>
<gene>
    <name evidence="1" type="ORF">BCR38DRAFT_429073</name>
</gene>
<dbReference type="GeneID" id="63776153"/>
<dbReference type="RefSeq" id="XP_040717005.1">
    <property type="nucleotide sequence ID" value="XM_040859941.1"/>
</dbReference>
<dbReference type="InParanoid" id="A0A1Y2E3A9"/>
<comment type="caution">
    <text evidence="1">The sequence shown here is derived from an EMBL/GenBank/DDBJ whole genome shotgun (WGS) entry which is preliminary data.</text>
</comment>
<dbReference type="EMBL" id="MCFJ01000005">
    <property type="protein sequence ID" value="ORY66041.1"/>
    <property type="molecule type" value="Genomic_DNA"/>
</dbReference>
<proteinExistence type="predicted"/>
<dbReference type="Proteomes" id="UP000193689">
    <property type="component" value="Unassembled WGS sequence"/>
</dbReference>
<protein>
    <submittedName>
        <fullName evidence="1">Uncharacterized protein</fullName>
    </submittedName>
</protein>
<organism evidence="1 2">
    <name type="scientific">Pseudomassariella vexata</name>
    <dbReference type="NCBI Taxonomy" id="1141098"/>
    <lineage>
        <taxon>Eukaryota</taxon>
        <taxon>Fungi</taxon>
        <taxon>Dikarya</taxon>
        <taxon>Ascomycota</taxon>
        <taxon>Pezizomycotina</taxon>
        <taxon>Sordariomycetes</taxon>
        <taxon>Xylariomycetidae</taxon>
        <taxon>Amphisphaeriales</taxon>
        <taxon>Pseudomassariaceae</taxon>
        <taxon>Pseudomassariella</taxon>
    </lineage>
</organism>
<dbReference type="AlphaFoldDB" id="A0A1Y2E3A9"/>
<reference evidence="1 2" key="1">
    <citation type="submission" date="2016-07" db="EMBL/GenBank/DDBJ databases">
        <title>Pervasive Adenine N6-methylation of Active Genes in Fungi.</title>
        <authorList>
            <consortium name="DOE Joint Genome Institute"/>
            <person name="Mondo S.J."/>
            <person name="Dannebaum R.O."/>
            <person name="Kuo R.C."/>
            <person name="Labutti K."/>
            <person name="Haridas S."/>
            <person name="Kuo A."/>
            <person name="Salamov A."/>
            <person name="Ahrendt S.R."/>
            <person name="Lipzen A."/>
            <person name="Sullivan W."/>
            <person name="Andreopoulos W.B."/>
            <person name="Clum A."/>
            <person name="Lindquist E."/>
            <person name="Daum C."/>
            <person name="Ramamoorthy G.K."/>
            <person name="Gryganskyi A."/>
            <person name="Culley D."/>
            <person name="Magnuson J.K."/>
            <person name="James T.Y."/>
            <person name="O'Malley M.A."/>
            <person name="Stajich J.E."/>
            <person name="Spatafora J.W."/>
            <person name="Visel A."/>
            <person name="Grigoriev I.V."/>
        </authorList>
    </citation>
    <scope>NUCLEOTIDE SEQUENCE [LARGE SCALE GENOMIC DNA]</scope>
    <source>
        <strain evidence="1 2">CBS 129021</strain>
    </source>
</reference>